<evidence type="ECO:0000256" key="6">
    <source>
        <dbReference type="ARBA" id="ARBA00023136"/>
    </source>
</evidence>
<evidence type="ECO:0000313" key="10">
    <source>
        <dbReference type="Proteomes" id="UP000037843"/>
    </source>
</evidence>
<evidence type="ECO:0000256" key="4">
    <source>
        <dbReference type="ARBA" id="ARBA00022692"/>
    </source>
</evidence>
<evidence type="ECO:0000256" key="2">
    <source>
        <dbReference type="ARBA" id="ARBA00007531"/>
    </source>
</evidence>
<keyword evidence="6" id="KW-0472">Membrane</keyword>
<keyword evidence="11" id="KW-1185">Reference proteome</keyword>
<comment type="similarity">
    <text evidence="2">Belongs to the MmpS family.</text>
</comment>
<dbReference type="OrthoDB" id="4763738at2"/>
<evidence type="ECO:0008006" key="13">
    <source>
        <dbReference type="Google" id="ProtNLM"/>
    </source>
</evidence>
<dbReference type="PATRIC" id="fig|83262.10.peg.3411"/>
<keyword evidence="3" id="KW-1003">Cell membrane</keyword>
<evidence type="ECO:0000313" key="9">
    <source>
        <dbReference type="EMBL" id="OAT69534.1"/>
    </source>
</evidence>
<organism evidence="9 12">
    <name type="scientific">Mycobacteroides immunogenum</name>
    <dbReference type="NCBI Taxonomy" id="83262"/>
    <lineage>
        <taxon>Bacteria</taxon>
        <taxon>Bacillati</taxon>
        <taxon>Actinomycetota</taxon>
        <taxon>Actinomycetes</taxon>
        <taxon>Mycobacteriales</taxon>
        <taxon>Mycobacteriaceae</taxon>
        <taxon>Mycobacteroides</taxon>
    </lineage>
</organism>
<dbReference type="GO" id="GO:0005886">
    <property type="term" value="C:plasma membrane"/>
    <property type="evidence" value="ECO:0007669"/>
    <property type="project" value="UniProtKB-SubCell"/>
</dbReference>
<protein>
    <recommendedName>
        <fullName evidence="13">Membrane protein MmpS</fullName>
    </recommendedName>
</protein>
<evidence type="ECO:0000256" key="3">
    <source>
        <dbReference type="ARBA" id="ARBA00022475"/>
    </source>
</evidence>
<comment type="subcellular location">
    <subcellularLocation>
        <location evidence="1">Cell membrane</location>
    </subcellularLocation>
</comment>
<evidence type="ECO:0000256" key="1">
    <source>
        <dbReference type="ARBA" id="ARBA00004236"/>
    </source>
</evidence>
<dbReference type="GeneID" id="45763759"/>
<reference evidence="10 11" key="1">
    <citation type="submission" date="2015-09" db="EMBL/GenBank/DDBJ databases">
        <title>Genome Sequences of Mycobacterium immunogenum Isolates, Recuperated from a Chloraminated Drinking Water Distribution System Simulator Subjected to Episodes of Nitrification.</title>
        <authorList>
            <person name="Gomez-Alvarez V."/>
            <person name="Revetta R.P."/>
        </authorList>
    </citation>
    <scope>NUCLEOTIDE SEQUENCE [LARGE SCALE GENOMIC DNA]</scope>
    <source>
        <strain evidence="7 10">H008</strain>
        <strain evidence="8 11">H076</strain>
    </source>
</reference>
<reference evidence="9 12" key="2">
    <citation type="submission" date="2016-01" db="EMBL/GenBank/DDBJ databases">
        <title>Mycobacterium immunogenum strain CD11_6 genome sequencing and assembly.</title>
        <authorList>
            <person name="Kaur G."/>
            <person name="Nair G.R."/>
            <person name="Mayilraj S."/>
        </authorList>
    </citation>
    <scope>NUCLEOTIDE SEQUENCE [LARGE SCALE GENOMIC DNA]</scope>
    <source>
        <strain evidence="9 12">CD11-6</strain>
    </source>
</reference>
<dbReference type="EMBL" id="LJFS01000002">
    <property type="protein sequence ID" value="KPG37071.1"/>
    <property type="molecule type" value="Genomic_DNA"/>
</dbReference>
<dbReference type="EMBL" id="LJFO01000005">
    <property type="protein sequence ID" value="KPG12159.1"/>
    <property type="molecule type" value="Genomic_DNA"/>
</dbReference>
<dbReference type="RefSeq" id="WP_043077176.1">
    <property type="nucleotide sequence ID" value="NZ_CP011530.1"/>
</dbReference>
<dbReference type="KEGG" id="miz:BAB75_07600"/>
<evidence type="ECO:0000313" key="7">
    <source>
        <dbReference type="EMBL" id="KPG12159.1"/>
    </source>
</evidence>
<dbReference type="Proteomes" id="UP000186919">
    <property type="component" value="Unassembled WGS sequence"/>
</dbReference>
<dbReference type="Proteomes" id="UP000037843">
    <property type="component" value="Unassembled WGS sequence"/>
</dbReference>
<evidence type="ECO:0000313" key="11">
    <source>
        <dbReference type="Proteomes" id="UP000037962"/>
    </source>
</evidence>
<dbReference type="InterPro" id="IPR038468">
    <property type="entry name" value="MmpS_C"/>
</dbReference>
<proteinExistence type="inferred from homology"/>
<dbReference type="AlphaFoldDB" id="A0A0N1CL26"/>
<dbReference type="Proteomes" id="UP000037962">
    <property type="component" value="Unassembled WGS sequence"/>
</dbReference>
<accession>A0A0N1CL26</accession>
<evidence type="ECO:0000313" key="12">
    <source>
        <dbReference type="Proteomes" id="UP000186919"/>
    </source>
</evidence>
<dbReference type="Gene3D" id="2.60.40.2880">
    <property type="entry name" value="MmpS1-5, C-terminal soluble domain"/>
    <property type="match status" value="1"/>
</dbReference>
<dbReference type="InterPro" id="IPR008693">
    <property type="entry name" value="MmpS"/>
</dbReference>
<dbReference type="EMBL" id="LQYE01000005">
    <property type="protein sequence ID" value="OAT69534.1"/>
    <property type="molecule type" value="Genomic_DNA"/>
</dbReference>
<name>A0A0N1CL26_9MYCO</name>
<comment type="caution">
    <text evidence="9">The sequence shown here is derived from an EMBL/GenBank/DDBJ whole genome shotgun (WGS) entry which is preliminary data.</text>
</comment>
<evidence type="ECO:0000313" key="8">
    <source>
        <dbReference type="EMBL" id="KPG37071.1"/>
    </source>
</evidence>
<dbReference type="STRING" id="83262.BAB75_07600"/>
<dbReference type="Pfam" id="PF05423">
    <property type="entry name" value="Mycobact_memb"/>
    <property type="match status" value="1"/>
</dbReference>
<keyword evidence="4" id="KW-0812">Transmembrane</keyword>
<sequence>MAFPRGLGAFGRKVIRHGWLVVVIAVVASLASVSVVKVRALSAPSGPVVSPKGAPKLPSFAPKHVVYMVFGESAGTGTLTYLDVDSRPHRVDFTTLPWTHEEVTTRTSMLANLMAQSTGDELGCRIIVNGEVRDEQVQSREQGSVACKVKSA</sequence>
<evidence type="ECO:0000256" key="5">
    <source>
        <dbReference type="ARBA" id="ARBA00022989"/>
    </source>
</evidence>
<keyword evidence="5" id="KW-1133">Transmembrane helix</keyword>
<gene>
    <name evidence="7" type="ORF">AN908_11350</name>
    <name evidence="8" type="ORF">AN912_01830</name>
    <name evidence="9" type="ORF">AWB85_20900</name>
</gene>